<proteinExistence type="predicted"/>
<dbReference type="EMBL" id="UINC01114202">
    <property type="protein sequence ID" value="SVC84355.1"/>
    <property type="molecule type" value="Genomic_DNA"/>
</dbReference>
<sequence length="99" mass="10967">VQANIMVGSQVVDAVAEHFESTEGSDMVLVERMILALEAGQKEGGDKRWGRLQSAAIRIADRDNPGRGGDHLSWSIDVGERKDPVAEMKRIYYLTAQRL</sequence>
<dbReference type="InterPro" id="IPR010430">
    <property type="entry name" value="DUF1028"/>
</dbReference>
<dbReference type="SUPFAM" id="SSF56235">
    <property type="entry name" value="N-terminal nucleophile aminohydrolases (Ntn hydrolases)"/>
    <property type="match status" value="1"/>
</dbReference>
<dbReference type="Gene3D" id="3.60.20.10">
    <property type="entry name" value="Glutamine Phosphoribosylpyrophosphate, subunit 1, domain 1"/>
    <property type="match status" value="1"/>
</dbReference>
<protein>
    <submittedName>
        <fullName evidence="1">Uncharacterized protein</fullName>
    </submittedName>
</protein>
<feature type="non-terminal residue" evidence="1">
    <location>
        <position position="99"/>
    </location>
</feature>
<dbReference type="InterPro" id="IPR029055">
    <property type="entry name" value="Ntn_hydrolases_N"/>
</dbReference>
<dbReference type="Pfam" id="PF06267">
    <property type="entry name" value="DUF1028"/>
    <property type="match status" value="1"/>
</dbReference>
<name>A0A382QHL0_9ZZZZ</name>
<organism evidence="1">
    <name type="scientific">marine metagenome</name>
    <dbReference type="NCBI Taxonomy" id="408172"/>
    <lineage>
        <taxon>unclassified sequences</taxon>
        <taxon>metagenomes</taxon>
        <taxon>ecological metagenomes</taxon>
    </lineage>
</organism>
<evidence type="ECO:0000313" key="1">
    <source>
        <dbReference type="EMBL" id="SVC84355.1"/>
    </source>
</evidence>
<accession>A0A382QHL0</accession>
<dbReference type="PANTHER" id="PTHR39328:SF1">
    <property type="entry name" value="BLL2871 PROTEIN"/>
    <property type="match status" value="1"/>
</dbReference>
<feature type="non-terminal residue" evidence="1">
    <location>
        <position position="1"/>
    </location>
</feature>
<dbReference type="AlphaFoldDB" id="A0A382QHL0"/>
<gene>
    <name evidence="1" type="ORF">METZ01_LOCUS337209</name>
</gene>
<reference evidence="1" key="1">
    <citation type="submission" date="2018-05" db="EMBL/GenBank/DDBJ databases">
        <authorList>
            <person name="Lanie J.A."/>
            <person name="Ng W.-L."/>
            <person name="Kazmierczak K.M."/>
            <person name="Andrzejewski T.M."/>
            <person name="Davidsen T.M."/>
            <person name="Wayne K.J."/>
            <person name="Tettelin H."/>
            <person name="Glass J.I."/>
            <person name="Rusch D."/>
            <person name="Podicherti R."/>
            <person name="Tsui H.-C.T."/>
            <person name="Winkler M.E."/>
        </authorList>
    </citation>
    <scope>NUCLEOTIDE SEQUENCE</scope>
</reference>
<dbReference type="PANTHER" id="PTHR39328">
    <property type="entry name" value="BLL2871 PROTEIN"/>
    <property type="match status" value="1"/>
</dbReference>